<dbReference type="GO" id="GO:0004497">
    <property type="term" value="F:monooxygenase activity"/>
    <property type="evidence" value="ECO:0007669"/>
    <property type="project" value="UniProtKB-KW"/>
</dbReference>
<dbReference type="EMBL" id="JAKMXF010000354">
    <property type="protein sequence ID" value="KAI6646474.1"/>
    <property type="molecule type" value="Genomic_DNA"/>
</dbReference>
<evidence type="ECO:0000256" key="2">
    <source>
        <dbReference type="PIRSR" id="PIRSR602401-1"/>
    </source>
</evidence>
<dbReference type="AlphaFoldDB" id="A0AAV7JDD1"/>
<dbReference type="GO" id="GO:0020037">
    <property type="term" value="F:heme binding"/>
    <property type="evidence" value="ECO:0007669"/>
    <property type="project" value="InterPro"/>
</dbReference>
<reference evidence="5 6" key="1">
    <citation type="journal article" date="2023" name="BMC Biol.">
        <title>The compact genome of the sponge Oopsacas minuta (Hexactinellida) is lacking key metazoan core genes.</title>
        <authorList>
            <person name="Santini S."/>
            <person name="Schenkelaars Q."/>
            <person name="Jourda C."/>
            <person name="Duchesne M."/>
            <person name="Belahbib H."/>
            <person name="Rocher C."/>
            <person name="Selva M."/>
            <person name="Riesgo A."/>
            <person name="Vervoort M."/>
            <person name="Leys S.P."/>
            <person name="Kodjabachian L."/>
            <person name="Le Bivic A."/>
            <person name="Borchiellini C."/>
            <person name="Claverie J.M."/>
            <person name="Renard E."/>
        </authorList>
    </citation>
    <scope>NUCLEOTIDE SEQUENCE [LARGE SCALE GENOMIC DNA]</scope>
    <source>
        <strain evidence="5">SPO-2</strain>
    </source>
</reference>
<dbReference type="PRINTS" id="PR00463">
    <property type="entry name" value="EP450I"/>
</dbReference>
<organism evidence="5 6">
    <name type="scientific">Oopsacas minuta</name>
    <dbReference type="NCBI Taxonomy" id="111878"/>
    <lineage>
        <taxon>Eukaryota</taxon>
        <taxon>Metazoa</taxon>
        <taxon>Porifera</taxon>
        <taxon>Hexactinellida</taxon>
        <taxon>Hexasterophora</taxon>
        <taxon>Lyssacinosida</taxon>
        <taxon>Leucopsacidae</taxon>
        <taxon>Oopsacas</taxon>
    </lineage>
</organism>
<dbReference type="InterPro" id="IPR001128">
    <property type="entry name" value="Cyt_P450"/>
</dbReference>
<dbReference type="GO" id="GO:0005506">
    <property type="term" value="F:iron ion binding"/>
    <property type="evidence" value="ECO:0007669"/>
    <property type="project" value="InterPro"/>
</dbReference>
<keyword evidence="2 3" id="KW-0408">Iron</keyword>
<keyword evidence="2 3" id="KW-0479">Metal-binding</keyword>
<proteinExistence type="inferred from homology"/>
<keyword evidence="4" id="KW-1133">Transmembrane helix</keyword>
<evidence type="ECO:0000256" key="1">
    <source>
        <dbReference type="ARBA" id="ARBA00010617"/>
    </source>
</evidence>
<keyword evidence="4" id="KW-0812">Transmembrane</keyword>
<comment type="caution">
    <text evidence="5">The sequence shown here is derived from an EMBL/GenBank/DDBJ whole genome shotgun (WGS) entry which is preliminary data.</text>
</comment>
<dbReference type="PANTHER" id="PTHR24291">
    <property type="entry name" value="CYTOCHROME P450 FAMILY 4"/>
    <property type="match status" value="1"/>
</dbReference>
<feature type="transmembrane region" description="Helical" evidence="4">
    <location>
        <begin position="15"/>
        <end position="40"/>
    </location>
</feature>
<dbReference type="InterPro" id="IPR050196">
    <property type="entry name" value="Cytochrome_P450_Monoox"/>
</dbReference>
<keyword evidence="3" id="KW-0560">Oxidoreductase</keyword>
<dbReference type="PROSITE" id="PS00086">
    <property type="entry name" value="CYTOCHROME_P450"/>
    <property type="match status" value="1"/>
</dbReference>
<dbReference type="InterPro" id="IPR036396">
    <property type="entry name" value="Cyt_P450_sf"/>
</dbReference>
<name>A0AAV7JDD1_9METZ</name>
<comment type="similarity">
    <text evidence="1 3">Belongs to the cytochrome P450 family.</text>
</comment>
<dbReference type="PANTHER" id="PTHR24291:SF201">
    <property type="entry name" value="CYTOCHROME P450, FAMILY 4, SUBFAMILY B, POLYPEPTIDE 7"/>
    <property type="match status" value="1"/>
</dbReference>
<comment type="cofactor">
    <cofactor evidence="2">
        <name>heme</name>
        <dbReference type="ChEBI" id="CHEBI:30413"/>
    </cofactor>
</comment>
<dbReference type="GO" id="GO:0016705">
    <property type="term" value="F:oxidoreductase activity, acting on paired donors, with incorporation or reduction of molecular oxygen"/>
    <property type="evidence" value="ECO:0007669"/>
    <property type="project" value="InterPro"/>
</dbReference>
<keyword evidence="6" id="KW-1185">Reference proteome</keyword>
<dbReference type="SUPFAM" id="SSF48264">
    <property type="entry name" value="Cytochrome P450"/>
    <property type="match status" value="1"/>
</dbReference>
<protein>
    <submittedName>
        <fullName evidence="5">Phylloquinone omega-hydroxylase CYP4F2 isoform X3</fullName>
    </submittedName>
</protein>
<keyword evidence="4" id="KW-0472">Membrane</keyword>
<dbReference type="Proteomes" id="UP001165289">
    <property type="component" value="Unassembled WGS sequence"/>
</dbReference>
<dbReference type="InterPro" id="IPR017972">
    <property type="entry name" value="Cyt_P450_CS"/>
</dbReference>
<accession>A0AAV7JDD1</accession>
<feature type="binding site" description="axial binding residue" evidence="2">
    <location>
        <position position="462"/>
    </location>
    <ligand>
        <name>heme</name>
        <dbReference type="ChEBI" id="CHEBI:30413"/>
    </ligand>
    <ligandPart>
        <name>Fe</name>
        <dbReference type="ChEBI" id="CHEBI:18248"/>
    </ligandPart>
</feature>
<dbReference type="InterPro" id="IPR002401">
    <property type="entry name" value="Cyt_P450_E_grp-I"/>
</dbReference>
<dbReference type="Pfam" id="PF00067">
    <property type="entry name" value="p450"/>
    <property type="match status" value="1"/>
</dbReference>
<keyword evidence="3" id="KW-0503">Monooxygenase</keyword>
<evidence type="ECO:0000256" key="3">
    <source>
        <dbReference type="RuleBase" id="RU000461"/>
    </source>
</evidence>
<dbReference type="CDD" id="cd20659">
    <property type="entry name" value="CYP4B_4F-like"/>
    <property type="match status" value="1"/>
</dbReference>
<evidence type="ECO:0000313" key="5">
    <source>
        <dbReference type="EMBL" id="KAI6646474.1"/>
    </source>
</evidence>
<dbReference type="Gene3D" id="1.10.630.10">
    <property type="entry name" value="Cytochrome P450"/>
    <property type="match status" value="1"/>
</dbReference>
<dbReference type="PRINTS" id="PR00385">
    <property type="entry name" value="P450"/>
</dbReference>
<evidence type="ECO:0000256" key="4">
    <source>
        <dbReference type="SAM" id="Phobius"/>
    </source>
</evidence>
<evidence type="ECO:0000313" key="6">
    <source>
        <dbReference type="Proteomes" id="UP001165289"/>
    </source>
</evidence>
<keyword evidence="2 3" id="KW-0349">Heme</keyword>
<sequence>MFAVENVTLLLWDCFIYVVIPIFFALLIYQLYVLEAFVYLSKNKNILDKLPGPPVEIFWGTMRFFNPTEQGLLWCEQFVRDNIRLQFFRVRMGPFLYAIMLTHPEVIGRVLTMKANTAPKAKVYNIVKPYLGEGLLISNFQKWHTRRRLLTPAFHFEILHSYISIYNEAVDCLIGKWERSLQEGKSQLEIGDDIGLMTLDVMLRCACSYSSNCQESGSIDRKYIDAIYFNNISSNSQITYVPYQVRSVFHMSPEGFKFRKCCKIIHDHSLKVIKARRRAFMEDMNALSSGKKKKDFIDILLTATDQSGAQLSDNDIMEEMDTFLFEGHDTTSSGISWTLYLLGLHPEYQQKCRQEIRDLLQEREFIEYDDVSNLKFTTMCIKESMRIYPPVPFVHRLLTEELTIGEYTIPKGVWLILAITLCHRRPDIWEDPEKYNPYRFEEEIPGGHPFAYVPFSGGPRNCIGQKFAINEEVIAISKILNNFELISVPKKIVRIPQVITKCEGGLYVNLQKLPSH</sequence>
<gene>
    <name evidence="5" type="ORF">LOD99_12595</name>
</gene>